<keyword evidence="3" id="KW-1185">Reference proteome</keyword>
<dbReference type="Proteomes" id="UP000077266">
    <property type="component" value="Unassembled WGS sequence"/>
</dbReference>
<name>A0A165H8J2_EXIGL</name>
<dbReference type="AlphaFoldDB" id="A0A165H8J2"/>
<evidence type="ECO:0000256" key="1">
    <source>
        <dbReference type="SAM" id="Coils"/>
    </source>
</evidence>
<dbReference type="EMBL" id="KV426024">
    <property type="protein sequence ID" value="KZV91605.1"/>
    <property type="molecule type" value="Genomic_DNA"/>
</dbReference>
<dbReference type="InParanoid" id="A0A165H8J2"/>
<dbReference type="OrthoDB" id="5544375at2759"/>
<organism evidence="2 3">
    <name type="scientific">Exidia glandulosa HHB12029</name>
    <dbReference type="NCBI Taxonomy" id="1314781"/>
    <lineage>
        <taxon>Eukaryota</taxon>
        <taxon>Fungi</taxon>
        <taxon>Dikarya</taxon>
        <taxon>Basidiomycota</taxon>
        <taxon>Agaricomycotina</taxon>
        <taxon>Agaricomycetes</taxon>
        <taxon>Auriculariales</taxon>
        <taxon>Exidiaceae</taxon>
        <taxon>Exidia</taxon>
    </lineage>
</organism>
<gene>
    <name evidence="2" type="ORF">EXIGLDRAFT_719201</name>
</gene>
<dbReference type="InterPro" id="IPR012471">
    <property type="entry name" value="DUF1690"/>
</dbReference>
<reference evidence="2 3" key="1">
    <citation type="journal article" date="2016" name="Mol. Biol. Evol.">
        <title>Comparative Genomics of Early-Diverging Mushroom-Forming Fungi Provides Insights into the Origins of Lignocellulose Decay Capabilities.</title>
        <authorList>
            <person name="Nagy L.G."/>
            <person name="Riley R."/>
            <person name="Tritt A."/>
            <person name="Adam C."/>
            <person name="Daum C."/>
            <person name="Floudas D."/>
            <person name="Sun H."/>
            <person name="Yadav J.S."/>
            <person name="Pangilinan J."/>
            <person name="Larsson K.H."/>
            <person name="Matsuura K."/>
            <person name="Barry K."/>
            <person name="Labutti K."/>
            <person name="Kuo R."/>
            <person name="Ohm R.A."/>
            <person name="Bhattacharya S.S."/>
            <person name="Shirouzu T."/>
            <person name="Yoshinaga Y."/>
            <person name="Martin F.M."/>
            <person name="Grigoriev I.V."/>
            <person name="Hibbett D.S."/>
        </authorList>
    </citation>
    <scope>NUCLEOTIDE SEQUENCE [LARGE SCALE GENOMIC DNA]</scope>
    <source>
        <strain evidence="2 3">HHB12029</strain>
    </source>
</reference>
<evidence type="ECO:0000313" key="3">
    <source>
        <dbReference type="Proteomes" id="UP000077266"/>
    </source>
</evidence>
<evidence type="ECO:0000313" key="2">
    <source>
        <dbReference type="EMBL" id="KZV91605.1"/>
    </source>
</evidence>
<evidence type="ECO:0008006" key="4">
    <source>
        <dbReference type="Google" id="ProtNLM"/>
    </source>
</evidence>
<dbReference type="Pfam" id="PF07956">
    <property type="entry name" value="DUF1690"/>
    <property type="match status" value="1"/>
</dbReference>
<feature type="coiled-coil region" evidence="1">
    <location>
        <begin position="51"/>
        <end position="112"/>
    </location>
</feature>
<protein>
    <recommendedName>
        <fullName evidence="4">DUF1690-domain-containing protein</fullName>
    </recommendedName>
</protein>
<sequence length="168" mass="18910">MGASSSKPAETVVHNEAAIHFSQDLVNQLSDQITSPNVTPERQATLDAHVRSRIQAEMAKLRQEEQEVMRQITTALEKENIDREKALDGADSASLKHDLEQMQARIKAFEGRKRLATEFPQVQHARDALVACYKNNLTTSLNCYQEVAEFKDAVAKVERKFVESLKTT</sequence>
<accession>A0A165H8J2</accession>
<proteinExistence type="predicted"/>
<keyword evidence="1" id="KW-0175">Coiled coil</keyword>